<name>A0A670JQV9_PODMU</name>
<dbReference type="Proteomes" id="UP000472272">
    <property type="component" value="Chromosome 14"/>
</dbReference>
<proteinExistence type="predicted"/>
<evidence type="ECO:0000256" key="1">
    <source>
        <dbReference type="SAM" id="MobiDB-lite"/>
    </source>
</evidence>
<reference evidence="2" key="2">
    <citation type="submission" date="2025-08" db="UniProtKB">
        <authorList>
            <consortium name="Ensembl"/>
        </authorList>
    </citation>
    <scope>IDENTIFICATION</scope>
</reference>
<evidence type="ECO:0000313" key="3">
    <source>
        <dbReference type="Proteomes" id="UP000472272"/>
    </source>
</evidence>
<accession>A0A670JQV9</accession>
<gene>
    <name evidence="2" type="primary">NTAN1</name>
</gene>
<keyword evidence="3" id="KW-1185">Reference proteome</keyword>
<dbReference type="PANTHER" id="PTHR12498:SF0">
    <property type="entry name" value="PROTEIN N-TERMINAL ASPARAGINE AMIDOHYDROLASE"/>
    <property type="match status" value="1"/>
</dbReference>
<feature type="region of interest" description="Disordered" evidence="1">
    <location>
        <begin position="22"/>
        <end position="81"/>
    </location>
</feature>
<dbReference type="GO" id="GO:0008418">
    <property type="term" value="F:protein-N-terminal asparagine amidohydrolase activity"/>
    <property type="evidence" value="ECO:0007669"/>
    <property type="project" value="Ensembl"/>
</dbReference>
<reference evidence="2 3" key="1">
    <citation type="journal article" date="2019" name="Proc. Natl. Acad. Sci. U.S.A.">
        <title>Regulatory changes in pterin and carotenoid genes underlie balanced color polymorphisms in the wall lizard.</title>
        <authorList>
            <person name="Andrade P."/>
            <person name="Pinho C."/>
            <person name="Perez I de Lanuza G."/>
            <person name="Afonso S."/>
            <person name="Brejcha J."/>
            <person name="Rubin C.J."/>
            <person name="Wallerman O."/>
            <person name="Pereira P."/>
            <person name="Sabatino S.J."/>
            <person name="Bellati A."/>
            <person name="Pellitteri-Rosa D."/>
            <person name="Bosakova Z."/>
            <person name="Bunikis I."/>
            <person name="Carretero M.A."/>
            <person name="Feiner N."/>
            <person name="Marsik P."/>
            <person name="Pauperio F."/>
            <person name="Salvi D."/>
            <person name="Soler L."/>
            <person name="While G.M."/>
            <person name="Uller T."/>
            <person name="Font E."/>
            <person name="Andersson L."/>
            <person name="Carneiro M."/>
        </authorList>
    </citation>
    <scope>NUCLEOTIDE SEQUENCE</scope>
</reference>
<dbReference type="InterPro" id="IPR026750">
    <property type="entry name" value="NTAN1"/>
</dbReference>
<dbReference type="AlphaFoldDB" id="A0A670JQV9"/>
<evidence type="ECO:0000313" key="2">
    <source>
        <dbReference type="Ensembl" id="ENSPMRP00000025884.1"/>
    </source>
</evidence>
<dbReference type="Pfam" id="PF14736">
    <property type="entry name" value="N_Asn_amidohyd"/>
    <property type="match status" value="1"/>
</dbReference>
<organism evidence="2 3">
    <name type="scientific">Podarcis muralis</name>
    <name type="common">Wall lizard</name>
    <name type="synonym">Lacerta muralis</name>
    <dbReference type="NCBI Taxonomy" id="64176"/>
    <lineage>
        <taxon>Eukaryota</taxon>
        <taxon>Metazoa</taxon>
        <taxon>Chordata</taxon>
        <taxon>Craniata</taxon>
        <taxon>Vertebrata</taxon>
        <taxon>Euteleostomi</taxon>
        <taxon>Lepidosauria</taxon>
        <taxon>Squamata</taxon>
        <taxon>Bifurcata</taxon>
        <taxon>Unidentata</taxon>
        <taxon>Episquamata</taxon>
        <taxon>Laterata</taxon>
        <taxon>Lacertibaenia</taxon>
        <taxon>Lacertidae</taxon>
        <taxon>Podarcis</taxon>
    </lineage>
</organism>
<dbReference type="Ensembl" id="ENSPMRT00000027471.1">
    <property type="protein sequence ID" value="ENSPMRP00000025884.1"/>
    <property type="gene ID" value="ENSPMRG00000016754.1"/>
</dbReference>
<dbReference type="GO" id="GO:0008344">
    <property type="term" value="P:adult locomotory behavior"/>
    <property type="evidence" value="ECO:0007669"/>
    <property type="project" value="Ensembl"/>
</dbReference>
<protein>
    <submittedName>
        <fullName evidence="2">N-terminal asparagine amidase</fullName>
    </submittedName>
</protein>
<dbReference type="GO" id="GO:0007613">
    <property type="term" value="P:memory"/>
    <property type="evidence" value="ECO:0007669"/>
    <property type="project" value="Ensembl"/>
</dbReference>
<reference evidence="2" key="3">
    <citation type="submission" date="2025-09" db="UniProtKB">
        <authorList>
            <consortium name="Ensembl"/>
        </authorList>
    </citation>
    <scope>IDENTIFICATION</scope>
</reference>
<feature type="compositionally biased region" description="Pro residues" evidence="1">
    <location>
        <begin position="48"/>
        <end position="61"/>
    </location>
</feature>
<dbReference type="GO" id="GO:0005634">
    <property type="term" value="C:nucleus"/>
    <property type="evidence" value="ECO:0007669"/>
    <property type="project" value="Ensembl"/>
</dbReference>
<dbReference type="GeneTree" id="ENSGT00390000016730"/>
<sequence>MQKGIALPTFASGPAHRCYAAPRRLTLEESGPRAGIDATPSPLTPEGSPDPPPTPPRPLPNAPEDYISQRPLQPGLASPSWRGAQLRVSGRKFRGCCAGRFPEMPLLVNGERVDLSQPTRELIYTFPELEEQAKILRGQPAQSVGPKGLLYVQQREFAVTTPKDASVSILGSDDATTCHLVVLRHTGSGAICLTHCDGSDTETEVLLITNAVKVLSPNTECGRLEVHLIGGFSDDRHLSQRLTNQLLRAFDRLQDNVHLVTFCVTELNDRQEKGKHLPFIYGIAANVKTGEIFHATFPDKGPDVDLRSASILTGAKVRRHVFQFSGD</sequence>
<dbReference type="GO" id="GO:0006511">
    <property type="term" value="P:ubiquitin-dependent protein catabolic process"/>
    <property type="evidence" value="ECO:0007669"/>
    <property type="project" value="Ensembl"/>
</dbReference>
<dbReference type="PANTHER" id="PTHR12498">
    <property type="entry name" value="N-TERMINAL ASPARAGINE AMIDOHYDROLASE"/>
    <property type="match status" value="1"/>
</dbReference>
<dbReference type="GO" id="GO:0005737">
    <property type="term" value="C:cytoplasm"/>
    <property type="evidence" value="ECO:0007669"/>
    <property type="project" value="Ensembl"/>
</dbReference>